<dbReference type="Proteomes" id="UP000468650">
    <property type="component" value="Unassembled WGS sequence"/>
</dbReference>
<keyword evidence="3" id="KW-1185">Reference proteome</keyword>
<evidence type="ECO:0008006" key="4">
    <source>
        <dbReference type="Google" id="ProtNLM"/>
    </source>
</evidence>
<keyword evidence="1" id="KW-0732">Signal</keyword>
<feature type="chain" id="PRO_5027098200" description="Cell surface protein SprA" evidence="1">
    <location>
        <begin position="25"/>
        <end position="1476"/>
    </location>
</feature>
<evidence type="ECO:0000313" key="2">
    <source>
        <dbReference type="EMBL" id="KAB2810024.1"/>
    </source>
</evidence>
<organism evidence="2 3">
    <name type="scientific">Phaeocystidibacter luteus</name>
    <dbReference type="NCBI Taxonomy" id="911197"/>
    <lineage>
        <taxon>Bacteria</taxon>
        <taxon>Pseudomonadati</taxon>
        <taxon>Bacteroidota</taxon>
        <taxon>Flavobacteriia</taxon>
        <taxon>Flavobacteriales</taxon>
        <taxon>Phaeocystidibacteraceae</taxon>
        <taxon>Phaeocystidibacter</taxon>
    </lineage>
</organism>
<dbReference type="OrthoDB" id="1465441at2"/>
<evidence type="ECO:0000256" key="1">
    <source>
        <dbReference type="SAM" id="SignalP"/>
    </source>
</evidence>
<dbReference type="RefSeq" id="WP_151667525.1">
    <property type="nucleotide sequence ID" value="NZ_WBVO01000006.1"/>
</dbReference>
<comment type="caution">
    <text evidence="2">The sequence shown here is derived from an EMBL/GenBank/DDBJ whole genome shotgun (WGS) entry which is preliminary data.</text>
</comment>
<gene>
    <name evidence="2" type="ORF">F8C67_09095</name>
</gene>
<protein>
    <recommendedName>
        <fullName evidence="4">Cell surface protein SprA</fullName>
    </recommendedName>
</protein>
<dbReference type="EMBL" id="WBVO01000006">
    <property type="protein sequence ID" value="KAB2810024.1"/>
    <property type="molecule type" value="Genomic_DNA"/>
</dbReference>
<accession>A0A6N6RI36</accession>
<feature type="signal peptide" evidence="1">
    <location>
        <begin position="1"/>
        <end position="24"/>
    </location>
</feature>
<name>A0A6N6RI36_9FLAO</name>
<sequence>MRRITRLSLFATLLFVCISTLSYAQPRSFTAEPQAYFDELTEMLSDMDDVDSDTVEAVMAAFKPTWTNIDENVRPRVYAVSDVFLRKRIRTYQDWKNFIDILTHFHNYEDPAQFKAWMDHAEDHFRRTSARGINEYLTNLSNAFQPELIYKARDITWSSVGEGEFLFDEKPYIVYDIIDLWGHYGADSTLIESTSGRFDILEEKFVGTGGLVYWTRAGLSEDTIYAELNTYSIQLDRPTYTADSARLHSKIYVTEPILGTFEERMSIQVQSEFTSYPQFSSYQRVNIADFVPGVDYSGGFSVKGKRFFASEQLPRLAVLRFKKEGEYFIDLRAEQFSLSTTDIRSDACQVSIKMGESDSMYHPKSSMAYNVENITLTLTRDGEGLSATPYIDSYHNLDIYLEQIVWTTNNPQFFIQNLAMGEDQSLIFESQEYYRQERFDALTGLANKNPLYDLRRIALSRDTADLPLETIAGMLRMDQISAERFLLNMSIGGFVSYNLNTKVVTFNEKLFNYIYNNERKRDYDVIRFVSQVGRGANAKVSLLNYDLEITGIRAIALSDSQEVALFPSQRTITVHEGMDFDFDGVVQAGRFTYFAQNNFFDYDMFRISMPDIDSMKFKVEEFDDGHRPPGVQPRLVGVKNTLQDINGELLIDKPFNKSGKVPFHDYPIFKSGTGSFVYYDRPSIYGGVYEREDFYVELEPFEIDSLDNARTEGLKFAGVFVSAGIFPDMPQDIKVQEDYSLGFKATTPPGGLPAYGGKGTFTNDLQLSNEGLVGTGQIDYITSTATGEAFTFFPDSTNGIADTYVAEPRIAGAVNTPRAVNENVDINWRPYQDVMFATSRTTPFRMYEDIGMEARGTIAYGASDMRGDAILDFLDAQTKSKDYQFFNQSFEASSMNFKVKARPEGDWAFKLKDARGTVDFQKMDGDFTLNDGETYMEFTTNQYITWMDHADWDITAKTIDVNHVNGSLSRMLSVHPQQDSLEFDAMTAKFSLLPSLLETFEVPHMDVADSRLFPDSGYVAIDSAADMHRLKKSRLVANRYTKHHNFYNGDFKVRGRNNYSGNAEYEYLDEDGTSWPLYFETIRADRDGTTVGYANVTVEDGFYLSSFFGYYGKVELNAPERLLNYDGYVLIQHTCDNLETDWFKFESEIDPKDIVIELPEDNPRTITDNIYSGIYLAPDSTSIYTGFLNKDASRVDKELIAATGVLFYDKDINSYVITTRRRLQDETKPDNYLAFNNRDCIMTGKGKITLAQDLGRVKMETFGIIEHDLRNDELTMDVTMAFDFFFAEDVMTAMAEDVNAETSLSGSRVNREAYRIGMDYQFDDEEDKEEYFEEVANMGAPEDVSKPLRNTIYITDLEMIWDEEMSAFVSTDDIGIGHFGETQVNKRVEGLMEIRHRRRNAEIYLYLEPNRDYYYFQYMRNNMQFFTTKRETLNLILQIEAEDRGLERDGDLPRFSYNQSSRGRVNLFLRRHGMAE</sequence>
<evidence type="ECO:0000313" key="3">
    <source>
        <dbReference type="Proteomes" id="UP000468650"/>
    </source>
</evidence>
<reference evidence="2 3" key="1">
    <citation type="submission" date="2019-09" db="EMBL/GenBank/DDBJ databases">
        <title>Genomes of family Cryomorphaceae.</title>
        <authorList>
            <person name="Bowman J.P."/>
        </authorList>
    </citation>
    <scope>NUCLEOTIDE SEQUENCE [LARGE SCALE GENOMIC DNA]</scope>
    <source>
        <strain evidence="2 3">LMG 25704</strain>
    </source>
</reference>
<proteinExistence type="predicted"/>